<evidence type="ECO:0000259" key="6">
    <source>
        <dbReference type="PROSITE" id="PS50255"/>
    </source>
</evidence>
<dbReference type="GO" id="GO:0005737">
    <property type="term" value="C:cytoplasm"/>
    <property type="evidence" value="ECO:0007669"/>
    <property type="project" value="TreeGrafter"/>
</dbReference>
<dbReference type="Pfam" id="PF00173">
    <property type="entry name" value="Cyt-b5"/>
    <property type="match status" value="1"/>
</dbReference>
<gene>
    <name evidence="7" type="primary">CYB5R4</name>
    <name evidence="7" type="ORF">F1559_003551</name>
</gene>
<comment type="similarity">
    <text evidence="4">Belongs to the cytochrome b5 family.</text>
</comment>
<dbReference type="GO" id="GO:0020037">
    <property type="term" value="F:heme binding"/>
    <property type="evidence" value="ECO:0007669"/>
    <property type="project" value="UniProtKB-UniRule"/>
</dbReference>
<accession>A0A7J7INJ7</accession>
<keyword evidence="1 4" id="KW-0349">Heme</keyword>
<dbReference type="PANTHER" id="PTHR46237:SF1">
    <property type="entry name" value="CYTOCHROME B5 REDUCTASE 4"/>
    <property type="match status" value="1"/>
</dbReference>
<keyword evidence="3 4" id="KW-0408">Iron</keyword>
<dbReference type="SMART" id="SM01117">
    <property type="entry name" value="Cyt-b5"/>
    <property type="match status" value="1"/>
</dbReference>
<dbReference type="OrthoDB" id="432299at2759"/>
<feature type="domain" description="Cytochrome b5 heme-binding" evidence="6">
    <location>
        <begin position="49"/>
        <end position="126"/>
    </location>
</feature>
<dbReference type="InterPro" id="IPR036400">
    <property type="entry name" value="Cyt_B5-like_heme/steroid_sf"/>
</dbReference>
<evidence type="ECO:0000256" key="5">
    <source>
        <dbReference type="SAM" id="MobiDB-lite"/>
    </source>
</evidence>
<protein>
    <submittedName>
        <fullName evidence="7">Cytochrome b5 reductase 4</fullName>
    </submittedName>
</protein>
<dbReference type="PROSITE" id="PS50255">
    <property type="entry name" value="CYTOCHROME_B5_2"/>
    <property type="match status" value="1"/>
</dbReference>
<dbReference type="GO" id="GO:0046872">
    <property type="term" value="F:metal ion binding"/>
    <property type="evidence" value="ECO:0007669"/>
    <property type="project" value="UniProtKB-UniRule"/>
</dbReference>
<evidence type="ECO:0000256" key="4">
    <source>
        <dbReference type="RuleBase" id="RU362121"/>
    </source>
</evidence>
<keyword evidence="8" id="KW-1185">Reference proteome</keyword>
<dbReference type="AlphaFoldDB" id="A0A7J7INJ7"/>
<feature type="region of interest" description="Disordered" evidence="5">
    <location>
        <begin position="128"/>
        <end position="155"/>
    </location>
</feature>
<dbReference type="Gene3D" id="3.10.120.10">
    <property type="entry name" value="Cytochrome b5-like heme/steroid binding domain"/>
    <property type="match status" value="1"/>
</dbReference>
<keyword evidence="2 4" id="KW-0479">Metal-binding</keyword>
<dbReference type="GO" id="GO:0004128">
    <property type="term" value="F:cytochrome-b5 reductase activity, acting on NAD(P)H"/>
    <property type="evidence" value="ECO:0007669"/>
    <property type="project" value="TreeGrafter"/>
</dbReference>
<evidence type="ECO:0000256" key="3">
    <source>
        <dbReference type="ARBA" id="ARBA00023004"/>
    </source>
</evidence>
<organism evidence="7 8">
    <name type="scientific">Cyanidiococcus yangmingshanensis</name>
    <dbReference type="NCBI Taxonomy" id="2690220"/>
    <lineage>
        <taxon>Eukaryota</taxon>
        <taxon>Rhodophyta</taxon>
        <taxon>Bangiophyceae</taxon>
        <taxon>Cyanidiales</taxon>
        <taxon>Cyanidiaceae</taxon>
        <taxon>Cyanidiococcus</taxon>
    </lineage>
</organism>
<sequence length="155" mass="17247">MSSWLGRIAPATTTDNLSSSRLRARWTAPSKAPLAWLGRRNELPARETLLRISRAQLRAHARVDDAWTAIHGVVYDITAYLAYHPGGDEILLSEAAGKDGTAAFMSMHPWVNISWLLRGCEVGVYVPDDDDDDDDKTYPDSVRDRTAQVANRPDQ</sequence>
<evidence type="ECO:0000313" key="8">
    <source>
        <dbReference type="Proteomes" id="UP000530660"/>
    </source>
</evidence>
<dbReference type="InterPro" id="IPR001199">
    <property type="entry name" value="Cyt_B5-like_heme/steroid-bd"/>
</dbReference>
<dbReference type="EMBL" id="VWRR01000005">
    <property type="protein sequence ID" value="KAF6003901.1"/>
    <property type="molecule type" value="Genomic_DNA"/>
</dbReference>
<dbReference type="PROSITE" id="PS00191">
    <property type="entry name" value="CYTOCHROME_B5_1"/>
    <property type="match status" value="1"/>
</dbReference>
<dbReference type="InterPro" id="IPR051872">
    <property type="entry name" value="Cytochrome_b5/Flavoprotein_Rdt"/>
</dbReference>
<proteinExistence type="inferred from homology"/>
<reference evidence="7 8" key="1">
    <citation type="journal article" date="2020" name="J. Phycol.">
        <title>Comparative genome analysis reveals Cyanidiococcus gen. nov., a new extremophilic red algal genus sister to Cyanidioschyzon (Cyanidioschyzonaceae, Rhodophyta).</title>
        <authorList>
            <person name="Liu S.-L."/>
            <person name="Chiang Y.-R."/>
            <person name="Yoon H.S."/>
            <person name="Fu H.-Y."/>
        </authorList>
    </citation>
    <scope>NUCLEOTIDE SEQUENCE [LARGE SCALE GENOMIC DNA]</scope>
    <source>
        <strain evidence="7 8">THAL066</strain>
    </source>
</reference>
<evidence type="ECO:0000256" key="2">
    <source>
        <dbReference type="ARBA" id="ARBA00022723"/>
    </source>
</evidence>
<dbReference type="SUPFAM" id="SSF55856">
    <property type="entry name" value="Cytochrome b5-like heme/steroid binding domain"/>
    <property type="match status" value="1"/>
</dbReference>
<evidence type="ECO:0000256" key="1">
    <source>
        <dbReference type="ARBA" id="ARBA00022617"/>
    </source>
</evidence>
<dbReference type="InterPro" id="IPR018506">
    <property type="entry name" value="Cyt_B5_heme-BS"/>
</dbReference>
<comment type="caution">
    <text evidence="7">The sequence shown here is derived from an EMBL/GenBank/DDBJ whole genome shotgun (WGS) entry which is preliminary data.</text>
</comment>
<dbReference type="Proteomes" id="UP000530660">
    <property type="component" value="Unassembled WGS sequence"/>
</dbReference>
<dbReference type="PANTHER" id="PTHR46237">
    <property type="entry name" value="CYTOCHROME B5 REDUCTASE 4 FAMILY MEMBER"/>
    <property type="match status" value="1"/>
</dbReference>
<feature type="compositionally biased region" description="Basic and acidic residues" evidence="5">
    <location>
        <begin position="136"/>
        <end position="146"/>
    </location>
</feature>
<name>A0A7J7INJ7_9RHOD</name>
<evidence type="ECO:0000313" key="7">
    <source>
        <dbReference type="EMBL" id="KAF6003901.1"/>
    </source>
</evidence>